<dbReference type="SUPFAM" id="SSF82199">
    <property type="entry name" value="SET domain"/>
    <property type="match status" value="1"/>
</dbReference>
<dbReference type="AlphaFoldDB" id="U4KX93"/>
<feature type="region of interest" description="Disordered" evidence="1">
    <location>
        <begin position="72"/>
        <end position="129"/>
    </location>
</feature>
<dbReference type="InterPro" id="IPR001214">
    <property type="entry name" value="SET_dom"/>
</dbReference>
<name>U4KX93_PYROM</name>
<evidence type="ECO:0000256" key="1">
    <source>
        <dbReference type="SAM" id="MobiDB-lite"/>
    </source>
</evidence>
<dbReference type="OrthoDB" id="3180714at2759"/>
<dbReference type="STRING" id="1076935.U4KX93"/>
<dbReference type="InterPro" id="IPR046341">
    <property type="entry name" value="SET_dom_sf"/>
</dbReference>
<evidence type="ECO:0000313" key="3">
    <source>
        <dbReference type="EMBL" id="CCX05931.1"/>
    </source>
</evidence>
<dbReference type="Gene3D" id="2.170.270.10">
    <property type="entry name" value="SET domain"/>
    <property type="match status" value="1"/>
</dbReference>
<organism evidence="3 4">
    <name type="scientific">Pyronema omphalodes (strain CBS 100304)</name>
    <name type="common">Pyronema confluens</name>
    <dbReference type="NCBI Taxonomy" id="1076935"/>
    <lineage>
        <taxon>Eukaryota</taxon>
        <taxon>Fungi</taxon>
        <taxon>Dikarya</taxon>
        <taxon>Ascomycota</taxon>
        <taxon>Pezizomycotina</taxon>
        <taxon>Pezizomycetes</taxon>
        <taxon>Pezizales</taxon>
        <taxon>Pyronemataceae</taxon>
        <taxon>Pyronema</taxon>
    </lineage>
</organism>
<reference evidence="3 4" key="1">
    <citation type="journal article" date="2013" name="PLoS Genet.">
        <title>The genome and development-dependent transcriptomes of Pyronema confluens: a window into fungal evolution.</title>
        <authorList>
            <person name="Traeger S."/>
            <person name="Altegoer F."/>
            <person name="Freitag M."/>
            <person name="Gabaldon T."/>
            <person name="Kempken F."/>
            <person name="Kumar A."/>
            <person name="Marcet-Houben M."/>
            <person name="Poggeler S."/>
            <person name="Stajich J.E."/>
            <person name="Nowrousian M."/>
        </authorList>
    </citation>
    <scope>NUCLEOTIDE SEQUENCE [LARGE SCALE GENOMIC DNA]</scope>
    <source>
        <strain evidence="4">CBS 100304</strain>
        <tissue evidence="3">Vegetative mycelium</tissue>
    </source>
</reference>
<dbReference type="OMA" id="HQNVGWE"/>
<dbReference type="SMART" id="SM00317">
    <property type="entry name" value="SET"/>
    <property type="match status" value="1"/>
</dbReference>
<keyword evidence="4" id="KW-1185">Reference proteome</keyword>
<dbReference type="PROSITE" id="PS50280">
    <property type="entry name" value="SET"/>
    <property type="match status" value="1"/>
</dbReference>
<dbReference type="Pfam" id="PF00856">
    <property type="entry name" value="SET"/>
    <property type="match status" value="1"/>
</dbReference>
<feature type="compositionally biased region" description="Low complexity" evidence="1">
    <location>
        <begin position="75"/>
        <end position="84"/>
    </location>
</feature>
<feature type="domain" description="SET" evidence="2">
    <location>
        <begin position="8"/>
        <end position="186"/>
    </location>
</feature>
<gene>
    <name evidence="3" type="ORF">PCON_05518</name>
</gene>
<dbReference type="CDD" id="cd10540">
    <property type="entry name" value="SET_SpSet7-like"/>
    <property type="match status" value="1"/>
</dbReference>
<evidence type="ECO:0000259" key="2">
    <source>
        <dbReference type="PROSITE" id="PS50280"/>
    </source>
</evidence>
<dbReference type="EMBL" id="HF935277">
    <property type="protein sequence ID" value="CCX05931.1"/>
    <property type="molecule type" value="Genomic_DNA"/>
</dbReference>
<dbReference type="eggNOG" id="ENOG502S3RW">
    <property type="taxonomic scope" value="Eukaryota"/>
</dbReference>
<accession>U4KX93</accession>
<evidence type="ECO:0000313" key="4">
    <source>
        <dbReference type="Proteomes" id="UP000018144"/>
    </source>
</evidence>
<sequence length="216" mass="23589">MIPLQQSSSLALVLDTPRGRGIFATRPIPAGSVIDTAPVIILPLCDFDNHIQHTTLLHYSYNWPIPAADEKKLSSSETLSETLPQTPPDTPPDTLSNTSSKTVSKSSSKESLNSPNVPADDTTNSSSKTLPKTTLTQAIVLGLGSMFNHSVIKQNVGWKRNLEAQTITYTALRDIREGEELLISYGAHLTFADVEAPREEVVTEEDWLGAFEVDEM</sequence>
<protein>
    <submittedName>
        <fullName evidence="3">Similar to SET domain-containing protein 7 acc. no. Q9Y7Q6</fullName>
    </submittedName>
</protein>
<dbReference type="Proteomes" id="UP000018144">
    <property type="component" value="Unassembled WGS sequence"/>
</dbReference>
<feature type="compositionally biased region" description="Low complexity" evidence="1">
    <location>
        <begin position="92"/>
        <end position="114"/>
    </location>
</feature>
<proteinExistence type="predicted"/>